<dbReference type="InterPro" id="IPR021255">
    <property type="entry name" value="DUF2807"/>
</dbReference>
<dbReference type="EMBL" id="JAGKSB010000008">
    <property type="protein sequence ID" value="MBP3943568.1"/>
    <property type="molecule type" value="Genomic_DNA"/>
</dbReference>
<sequence length="224" mass="23790">MKKYIAVALLICGFASVKAQTTRDVGTFHSVEVTDKIQVELIHSSKAKVEIEGENNEHVDVVNKNGYLRLKMNTLNMLKGDLVSIKVYYTDINELSAKKGAKLVTNPEESLKMDVLKLSVGEGALATMNLAVQNLTLKATAGAQVQLAGTANRQDVILNLGASYNGKSLVTSLTNIALNGGGSASVHANGTVDAKTRGGGIIEVYGNPAARTEKKFVGGEIIFK</sequence>
<dbReference type="AlphaFoldDB" id="A0A8T4HDZ0"/>
<protein>
    <submittedName>
        <fullName evidence="3">DUF2807 domain-containing protein</fullName>
    </submittedName>
</protein>
<keyword evidence="1" id="KW-0732">Signal</keyword>
<dbReference type="Pfam" id="PF10988">
    <property type="entry name" value="DUF2807"/>
    <property type="match status" value="1"/>
</dbReference>
<gene>
    <name evidence="3" type="ORF">J5U18_08340</name>
</gene>
<evidence type="ECO:0000313" key="3">
    <source>
        <dbReference type="EMBL" id="MBP3943568.1"/>
    </source>
</evidence>
<proteinExistence type="predicted"/>
<organism evidence="3 4">
    <name type="scientific">Rhinopithecimicrobium faecis</name>
    <dbReference type="NCBI Taxonomy" id="2820698"/>
    <lineage>
        <taxon>Bacteria</taxon>
        <taxon>Pseudomonadati</taxon>
        <taxon>Bacteroidota</taxon>
        <taxon>Sphingobacteriia</taxon>
        <taxon>Sphingobacteriales</taxon>
        <taxon>Sphingobacteriaceae</taxon>
        <taxon>Rhinopithecimicrobium</taxon>
    </lineage>
</organism>
<comment type="caution">
    <text evidence="3">The sequence shown here is derived from an EMBL/GenBank/DDBJ whole genome shotgun (WGS) entry which is preliminary data.</text>
</comment>
<feature type="chain" id="PRO_5035715909" evidence="1">
    <location>
        <begin position="20"/>
        <end position="224"/>
    </location>
</feature>
<accession>A0A8T4HDZ0</accession>
<name>A0A8T4HDZ0_9SPHI</name>
<evidence type="ECO:0000313" key="4">
    <source>
        <dbReference type="Proteomes" id="UP000679691"/>
    </source>
</evidence>
<dbReference type="Gene3D" id="2.160.20.120">
    <property type="match status" value="1"/>
</dbReference>
<dbReference type="Proteomes" id="UP000679691">
    <property type="component" value="Unassembled WGS sequence"/>
</dbReference>
<feature type="domain" description="Putative auto-transporter adhesin head GIN" evidence="2">
    <location>
        <begin position="28"/>
        <end position="208"/>
    </location>
</feature>
<reference evidence="3" key="1">
    <citation type="submission" date="2021-03" db="EMBL/GenBank/DDBJ databases">
        <authorList>
            <person name="Lu T."/>
            <person name="Wang Q."/>
            <person name="Han X."/>
        </authorList>
    </citation>
    <scope>NUCLEOTIDE SEQUENCE</scope>
    <source>
        <strain evidence="3">WQ 2009</strain>
    </source>
</reference>
<keyword evidence="4" id="KW-1185">Reference proteome</keyword>
<feature type="signal peptide" evidence="1">
    <location>
        <begin position="1"/>
        <end position="19"/>
    </location>
</feature>
<dbReference type="RefSeq" id="WP_353547065.1">
    <property type="nucleotide sequence ID" value="NZ_JAGKSB010000008.1"/>
</dbReference>
<evidence type="ECO:0000259" key="2">
    <source>
        <dbReference type="Pfam" id="PF10988"/>
    </source>
</evidence>
<evidence type="ECO:0000256" key="1">
    <source>
        <dbReference type="SAM" id="SignalP"/>
    </source>
</evidence>